<feature type="domain" description="VOC" evidence="1">
    <location>
        <begin position="10"/>
        <end position="133"/>
    </location>
</feature>
<dbReference type="Gene3D" id="3.30.720.120">
    <property type="match status" value="1"/>
</dbReference>
<dbReference type="EMBL" id="FNSL01000001">
    <property type="protein sequence ID" value="SEB35057.1"/>
    <property type="molecule type" value="Genomic_DNA"/>
</dbReference>
<evidence type="ECO:0000313" key="3">
    <source>
        <dbReference type="Proteomes" id="UP000199064"/>
    </source>
</evidence>
<evidence type="ECO:0000313" key="2">
    <source>
        <dbReference type="EMBL" id="SEB35057.1"/>
    </source>
</evidence>
<dbReference type="RefSeq" id="WP_090326020.1">
    <property type="nucleotide sequence ID" value="NZ_FNSL01000001.1"/>
</dbReference>
<sequence length="144" mass="15677">MSQIIPLEAPRIYPTFRYRDAARMADWLVEAFGFRVHASHERDGCIVHAELALGSSMIMIGETADDAYGDLVGTPGATGGKSTYVAIDDADLLYARARGAGAKILQDLSDTDYGSRDFICADPEGNVWCFGTYWPKAHENPAAE</sequence>
<dbReference type="InterPro" id="IPR029068">
    <property type="entry name" value="Glyas_Bleomycin-R_OHBP_Dase"/>
</dbReference>
<reference evidence="3" key="1">
    <citation type="submission" date="2016-10" db="EMBL/GenBank/DDBJ databases">
        <authorList>
            <person name="Varghese N."/>
            <person name="Submissions S."/>
        </authorList>
    </citation>
    <scope>NUCLEOTIDE SEQUENCE [LARGE SCALE GENOMIC DNA]</scope>
    <source>
        <strain evidence="3">ES.061</strain>
    </source>
</reference>
<dbReference type="InterPro" id="IPR037523">
    <property type="entry name" value="VOC_core"/>
</dbReference>
<dbReference type="AlphaFoldDB" id="A0A1H4ILY4"/>
<organism evidence="2 3">
    <name type="scientific">Nitratireductor aquibiodomus</name>
    <dbReference type="NCBI Taxonomy" id="204799"/>
    <lineage>
        <taxon>Bacteria</taxon>
        <taxon>Pseudomonadati</taxon>
        <taxon>Pseudomonadota</taxon>
        <taxon>Alphaproteobacteria</taxon>
        <taxon>Hyphomicrobiales</taxon>
        <taxon>Phyllobacteriaceae</taxon>
        <taxon>Nitratireductor</taxon>
    </lineage>
</organism>
<dbReference type="PANTHER" id="PTHR34109">
    <property type="entry name" value="BNAUNNG04460D PROTEIN-RELATED"/>
    <property type="match status" value="1"/>
</dbReference>
<proteinExistence type="predicted"/>
<dbReference type="PANTHER" id="PTHR34109:SF1">
    <property type="entry name" value="VOC DOMAIN-CONTAINING PROTEIN"/>
    <property type="match status" value="1"/>
</dbReference>
<accession>A0A1H4ILY4</accession>
<dbReference type="InterPro" id="IPR004360">
    <property type="entry name" value="Glyas_Fos-R_dOase_dom"/>
</dbReference>
<dbReference type="SUPFAM" id="SSF54593">
    <property type="entry name" value="Glyoxalase/Bleomycin resistance protein/Dihydroxybiphenyl dioxygenase"/>
    <property type="match status" value="1"/>
</dbReference>
<keyword evidence="3" id="KW-1185">Reference proteome</keyword>
<dbReference type="PROSITE" id="PS51819">
    <property type="entry name" value="VOC"/>
    <property type="match status" value="1"/>
</dbReference>
<dbReference type="Pfam" id="PF00903">
    <property type="entry name" value="Glyoxalase"/>
    <property type="match status" value="1"/>
</dbReference>
<dbReference type="Gene3D" id="3.30.720.110">
    <property type="match status" value="1"/>
</dbReference>
<protein>
    <submittedName>
        <fullName evidence="2">Uncharacterized conserved protein PhnB, glyoxalase superfamily</fullName>
    </submittedName>
</protein>
<evidence type="ECO:0000259" key="1">
    <source>
        <dbReference type="PROSITE" id="PS51819"/>
    </source>
</evidence>
<dbReference type="Proteomes" id="UP000199064">
    <property type="component" value="Unassembled WGS sequence"/>
</dbReference>
<gene>
    <name evidence="2" type="ORF">SAMN05216452_0184</name>
</gene>
<name>A0A1H4ILY4_9HYPH</name>